<dbReference type="InterPro" id="IPR021145">
    <property type="entry name" value="Portal_protein_SPP1_Gp6-like"/>
</dbReference>
<accession>A0A9P3U490</accession>
<dbReference type="Proteomes" id="UP000879542">
    <property type="component" value="Unassembled WGS sequence"/>
</dbReference>
<dbReference type="AlphaFoldDB" id="A0A9P3U490"/>
<comment type="caution">
    <text evidence="2">The sequence shown here is derived from an EMBL/GenBank/DDBJ whole genome shotgun (WGS) entry which is preliminary data.</text>
</comment>
<sequence>MNIKNILLNLDEKELRDRKHAERDFLFYLGECRNKTMGLLDDDFLGQSWITFDNLDYTPSQIVDNKVKPLINKQARFMFGKEPTIILKAYEKEHKEACEELRQYIDSILNASKFWSNTLKAFKIATITKRVLLRLEAEPNQPIRLFYHSINDFKYQVDSNDITKLKSVVFVRFDSSTIKEVTAKQIWYRYTYYMKKSNVSNQESCFIKIEKFKGDNLSKPIEVKESDTKLSKIPCWVIVNEQSITNITGISDIEDLKPLQDTYNKRLSDFNDSLKFLMFGQTVVVDATEETVNACKIAPNALMALKTLEEGSEKGKQAQAYRVESSFSNADPVNSFFKRLEDSMYEKLAIPRPEQLQNIPSAKALKYLYTELIARCSEKWNDWEPAIRSMLRLIVEACSKFNCYDDWNHDWDDLMFSIVLNKNYPIPEDEEDSKRLALEEVNNNVRSHRNYIKEFGDDEDYEEAFNEVLEDNEKIQSVEQDQFRKDAEIEIDNIDEELNSKSNNSDE</sequence>
<gene>
    <name evidence="2" type="ORF">KRQ00_002927</name>
</gene>
<keyword evidence="1" id="KW-0175">Coiled coil</keyword>
<evidence type="ECO:0000313" key="3">
    <source>
        <dbReference type="Proteomes" id="UP000879542"/>
    </source>
</evidence>
<reference evidence="2" key="2">
    <citation type="submission" date="2021-06" db="EMBL/GenBank/DDBJ databases">
        <authorList>
            <consortium name="NCBI Pathogen Detection Project"/>
        </authorList>
    </citation>
    <scope>NUCLEOTIDE SEQUENCE</scope>
    <source>
        <strain evidence="2">Clostridioides</strain>
    </source>
</reference>
<dbReference type="Pfam" id="PF05133">
    <property type="entry name" value="SPP1_portal"/>
    <property type="match status" value="1"/>
</dbReference>
<protein>
    <submittedName>
        <fullName evidence="2">Phage portal protein</fullName>
    </submittedName>
</protein>
<dbReference type="EMBL" id="DAEQIJ010000015">
    <property type="protein sequence ID" value="HBH2621143.1"/>
    <property type="molecule type" value="Genomic_DNA"/>
</dbReference>
<organism evidence="2 3">
    <name type="scientific">Clostridioides difficile</name>
    <name type="common">Peptoclostridium difficile</name>
    <dbReference type="NCBI Taxonomy" id="1496"/>
    <lineage>
        <taxon>Bacteria</taxon>
        <taxon>Bacillati</taxon>
        <taxon>Bacillota</taxon>
        <taxon>Clostridia</taxon>
        <taxon>Peptostreptococcales</taxon>
        <taxon>Peptostreptococcaceae</taxon>
        <taxon>Clostridioides</taxon>
    </lineage>
</organism>
<reference evidence="2" key="1">
    <citation type="journal article" date="2018" name="Genome Biol.">
        <title>SKESA: strategic k-mer extension for scrupulous assemblies.</title>
        <authorList>
            <person name="Souvorov A."/>
            <person name="Agarwala R."/>
            <person name="Lipman D.J."/>
        </authorList>
    </citation>
    <scope>NUCLEOTIDE SEQUENCE</scope>
    <source>
        <strain evidence="2">Clostridioides</strain>
    </source>
</reference>
<name>A0A9P3U490_CLODI</name>
<feature type="coiled-coil region" evidence="1">
    <location>
        <begin position="461"/>
        <end position="504"/>
    </location>
</feature>
<evidence type="ECO:0000256" key="1">
    <source>
        <dbReference type="SAM" id="Coils"/>
    </source>
</evidence>
<evidence type="ECO:0000313" key="2">
    <source>
        <dbReference type="EMBL" id="HBH2621143.1"/>
    </source>
</evidence>
<proteinExistence type="predicted"/>
<dbReference type="RefSeq" id="WP_022621255.1">
    <property type="nucleotide sequence ID" value="NZ_CAAKAO010000019.1"/>
</dbReference>